<dbReference type="CDD" id="cd06124">
    <property type="entry name" value="cupin_NimR-like_N"/>
    <property type="match status" value="1"/>
</dbReference>
<keyword evidence="1" id="KW-0678">Repressor</keyword>
<dbReference type="AlphaFoldDB" id="A0A2W5FHA3"/>
<organism evidence="7 8">
    <name type="scientific">Agrobacterium fabrum</name>
    <dbReference type="NCBI Taxonomy" id="1176649"/>
    <lineage>
        <taxon>Bacteria</taxon>
        <taxon>Pseudomonadati</taxon>
        <taxon>Pseudomonadota</taxon>
        <taxon>Alphaproteobacteria</taxon>
        <taxon>Hyphomicrobiales</taxon>
        <taxon>Rhizobiaceae</taxon>
        <taxon>Rhizobium/Agrobacterium group</taxon>
        <taxon>Agrobacterium</taxon>
        <taxon>Agrobacterium tumefaciens complex</taxon>
    </lineage>
</organism>
<dbReference type="PRINTS" id="PR00032">
    <property type="entry name" value="HTHARAC"/>
</dbReference>
<evidence type="ECO:0000313" key="8">
    <source>
        <dbReference type="Proteomes" id="UP000249769"/>
    </source>
</evidence>
<dbReference type="GO" id="GO:0003700">
    <property type="term" value="F:DNA-binding transcription factor activity"/>
    <property type="evidence" value="ECO:0007669"/>
    <property type="project" value="InterPro"/>
</dbReference>
<dbReference type="InterPro" id="IPR018060">
    <property type="entry name" value="HTH_AraC"/>
</dbReference>
<dbReference type="SUPFAM" id="SSF46689">
    <property type="entry name" value="Homeodomain-like"/>
    <property type="match status" value="1"/>
</dbReference>
<evidence type="ECO:0000313" key="7">
    <source>
        <dbReference type="EMBL" id="PZP54373.1"/>
    </source>
</evidence>
<dbReference type="InterPro" id="IPR014710">
    <property type="entry name" value="RmlC-like_jellyroll"/>
</dbReference>
<dbReference type="InterPro" id="IPR009057">
    <property type="entry name" value="Homeodomain-like_sf"/>
</dbReference>
<sequence length="307" mass="33808">MTISSTPDLEDPDEVPRSVVGLTIELASLRETEPHLHRKAQLLYVISGVIIVEASGGMWTVPPHCAIWIPGGVAHVARTSGRIVIGSLYIEPTLAGPIRHECGILFVQPLLRELLLRFISAPLLYPQGDTREERLISVLLDELQAAPLEPLHLPMPTDRRLRRLAEGLIDDPSVRFTIEEWGARVGASNRTLTRLFQKETGMSFVRWRQQLHIGLALQRLASGQSVTNIAFDLGYESPSAFIAMFRRMLGRTPARYFSEGAVGGLDREVPKMRQADSEVDGPAGAVAPAKADIVDFQSAARRQGKSP</sequence>
<evidence type="ECO:0000259" key="6">
    <source>
        <dbReference type="PROSITE" id="PS01124"/>
    </source>
</evidence>
<evidence type="ECO:0000256" key="2">
    <source>
        <dbReference type="ARBA" id="ARBA00023015"/>
    </source>
</evidence>
<gene>
    <name evidence="7" type="ORF">DI595_00320</name>
</gene>
<protein>
    <submittedName>
        <fullName evidence="7">AraC family transcriptional regulator</fullName>
    </submittedName>
</protein>
<dbReference type="Pfam" id="PF12833">
    <property type="entry name" value="HTH_18"/>
    <property type="match status" value="1"/>
</dbReference>
<keyword evidence="5" id="KW-0804">Transcription</keyword>
<name>A0A2W5FHA3_9HYPH</name>
<dbReference type="FunFam" id="1.10.10.60:FF:000132">
    <property type="entry name" value="AraC family transcriptional regulator"/>
    <property type="match status" value="1"/>
</dbReference>
<dbReference type="GO" id="GO:0043565">
    <property type="term" value="F:sequence-specific DNA binding"/>
    <property type="evidence" value="ECO:0007669"/>
    <property type="project" value="InterPro"/>
</dbReference>
<dbReference type="PROSITE" id="PS01124">
    <property type="entry name" value="HTH_ARAC_FAMILY_2"/>
    <property type="match status" value="1"/>
</dbReference>
<comment type="caution">
    <text evidence="7">The sequence shown here is derived from an EMBL/GenBank/DDBJ whole genome shotgun (WGS) entry which is preliminary data.</text>
</comment>
<evidence type="ECO:0000256" key="1">
    <source>
        <dbReference type="ARBA" id="ARBA00022491"/>
    </source>
</evidence>
<evidence type="ECO:0000256" key="5">
    <source>
        <dbReference type="ARBA" id="ARBA00023163"/>
    </source>
</evidence>
<dbReference type="PANTHER" id="PTHR11019">
    <property type="entry name" value="HTH-TYPE TRANSCRIPTIONAL REGULATOR NIMR"/>
    <property type="match status" value="1"/>
</dbReference>
<keyword evidence="2" id="KW-0805">Transcription regulation</keyword>
<dbReference type="SMART" id="SM00342">
    <property type="entry name" value="HTH_ARAC"/>
    <property type="match status" value="1"/>
</dbReference>
<dbReference type="Gene3D" id="1.10.10.60">
    <property type="entry name" value="Homeodomain-like"/>
    <property type="match status" value="2"/>
</dbReference>
<dbReference type="InterPro" id="IPR011051">
    <property type="entry name" value="RmlC_Cupin_sf"/>
</dbReference>
<feature type="domain" description="HTH araC/xylS-type" evidence="6">
    <location>
        <begin position="159"/>
        <end position="259"/>
    </location>
</feature>
<evidence type="ECO:0000256" key="4">
    <source>
        <dbReference type="ARBA" id="ARBA00023159"/>
    </source>
</evidence>
<dbReference type="InterPro" id="IPR020449">
    <property type="entry name" value="Tscrpt_reg_AraC-type_HTH"/>
</dbReference>
<dbReference type="EMBL" id="QFOL01000001">
    <property type="protein sequence ID" value="PZP54373.1"/>
    <property type="molecule type" value="Genomic_DNA"/>
</dbReference>
<dbReference type="Proteomes" id="UP000249769">
    <property type="component" value="Unassembled WGS sequence"/>
</dbReference>
<keyword evidence="4" id="KW-0010">Activator</keyword>
<evidence type="ECO:0000256" key="3">
    <source>
        <dbReference type="ARBA" id="ARBA00023125"/>
    </source>
</evidence>
<reference evidence="7 8" key="1">
    <citation type="submission" date="2017-08" db="EMBL/GenBank/DDBJ databases">
        <title>Infants hospitalized years apart are colonized by the same room-sourced microbial strains.</title>
        <authorList>
            <person name="Brooks B."/>
            <person name="Olm M.R."/>
            <person name="Firek B.A."/>
            <person name="Baker R."/>
            <person name="Thomas B.C."/>
            <person name="Morowitz M.J."/>
            <person name="Banfield J.F."/>
        </authorList>
    </citation>
    <scope>NUCLEOTIDE SEQUENCE [LARGE SCALE GENOMIC DNA]</scope>
    <source>
        <strain evidence="7">S2_009_000_R2_73</strain>
    </source>
</reference>
<dbReference type="SUPFAM" id="SSF51182">
    <property type="entry name" value="RmlC-like cupins"/>
    <property type="match status" value="1"/>
</dbReference>
<dbReference type="Pfam" id="PF02311">
    <property type="entry name" value="AraC_binding"/>
    <property type="match status" value="1"/>
</dbReference>
<proteinExistence type="predicted"/>
<keyword evidence="3" id="KW-0238">DNA-binding</keyword>
<accession>A0A2W5FHA3</accession>
<dbReference type="PANTHER" id="PTHR11019:SF199">
    <property type="entry name" value="HTH-TYPE TRANSCRIPTIONAL REGULATOR NIMR"/>
    <property type="match status" value="1"/>
</dbReference>
<dbReference type="Gene3D" id="2.60.120.10">
    <property type="entry name" value="Jelly Rolls"/>
    <property type="match status" value="1"/>
</dbReference>
<dbReference type="InterPro" id="IPR003313">
    <property type="entry name" value="AraC-bd"/>
</dbReference>